<dbReference type="PANTHER" id="PTHR16266">
    <property type="entry name" value="WD REPEAT DOMAIN 9"/>
    <property type="match status" value="1"/>
</dbReference>
<dbReference type="InterPro" id="IPR018359">
    <property type="entry name" value="Bromodomain_CS"/>
</dbReference>
<protein>
    <submittedName>
        <fullName evidence="8">Bromodomain and WD repeat domain containing 1 (Predicted), isoform CRA_c</fullName>
    </submittedName>
</protein>
<feature type="region of interest" description="Disordered" evidence="6">
    <location>
        <begin position="611"/>
        <end position="638"/>
    </location>
</feature>
<dbReference type="EMBL" id="CH474083">
    <property type="protein sequence ID" value="EDL76673.1"/>
    <property type="molecule type" value="Genomic_DNA"/>
</dbReference>
<dbReference type="Pfam" id="PF00439">
    <property type="entry name" value="Bromodomain"/>
    <property type="match status" value="2"/>
</dbReference>
<dbReference type="FunFam" id="1.20.920.10:FF:000017">
    <property type="entry name" value="Bromodomain and WD repeat domain containing 1"/>
    <property type="match status" value="1"/>
</dbReference>
<accession>A6KPS9</accession>
<evidence type="ECO:0000256" key="2">
    <source>
        <dbReference type="ARBA" id="ARBA00022574"/>
    </source>
</evidence>
<evidence type="ECO:0000256" key="4">
    <source>
        <dbReference type="ARBA" id="ARBA00023117"/>
    </source>
</evidence>
<feature type="compositionally biased region" description="Basic and acidic residues" evidence="6">
    <location>
        <begin position="763"/>
        <end position="772"/>
    </location>
</feature>
<feature type="region of interest" description="Disordered" evidence="6">
    <location>
        <begin position="677"/>
        <end position="773"/>
    </location>
</feature>
<dbReference type="InterPro" id="IPR052060">
    <property type="entry name" value="Bromo_WD_repeat"/>
</dbReference>
<dbReference type="PANTHER" id="PTHR16266:SF26">
    <property type="entry name" value="BROMODOMAIN AND WD REPEAT-CONTAINING PROTEIN 1"/>
    <property type="match status" value="1"/>
</dbReference>
<keyword evidence="4 5" id="KW-0103">Bromodomain</keyword>
<evidence type="ECO:0000313" key="8">
    <source>
        <dbReference type="EMBL" id="EDL76673.1"/>
    </source>
</evidence>
<dbReference type="SUPFAM" id="SSF47370">
    <property type="entry name" value="Bromodomain"/>
    <property type="match status" value="2"/>
</dbReference>
<feature type="compositionally biased region" description="Polar residues" evidence="6">
    <location>
        <begin position="613"/>
        <end position="622"/>
    </location>
</feature>
<name>A6KPS9_RAT</name>
<feature type="region of interest" description="Disordered" evidence="6">
    <location>
        <begin position="540"/>
        <end position="581"/>
    </location>
</feature>
<dbReference type="InterPro" id="IPR001487">
    <property type="entry name" value="Bromodomain"/>
</dbReference>
<dbReference type="AlphaFoldDB" id="A6KPS9"/>
<feature type="compositionally biased region" description="Low complexity" evidence="6">
    <location>
        <begin position="361"/>
        <end position="377"/>
    </location>
</feature>
<feature type="region of interest" description="Disordered" evidence="6">
    <location>
        <begin position="405"/>
        <end position="479"/>
    </location>
</feature>
<dbReference type="FunFam" id="1.20.920.10:FF:000008">
    <property type="entry name" value="Bromodomain and WD repeat domain containing 3"/>
    <property type="match status" value="1"/>
</dbReference>
<dbReference type="CDD" id="cd05529">
    <property type="entry name" value="Bromo_WDR9_I_like"/>
    <property type="match status" value="1"/>
</dbReference>
<dbReference type="PRINTS" id="PR00503">
    <property type="entry name" value="BROMODOMAIN"/>
</dbReference>
<dbReference type="CDD" id="cd05496">
    <property type="entry name" value="Bromo_WDR9_II"/>
    <property type="match status" value="1"/>
</dbReference>
<evidence type="ECO:0000259" key="7">
    <source>
        <dbReference type="PROSITE" id="PS50014"/>
    </source>
</evidence>
<keyword evidence="1" id="KW-0597">Phosphoprotein</keyword>
<feature type="compositionally biased region" description="Low complexity" evidence="6">
    <location>
        <begin position="407"/>
        <end position="416"/>
    </location>
</feature>
<proteinExistence type="predicted"/>
<evidence type="ECO:0000256" key="6">
    <source>
        <dbReference type="SAM" id="MobiDB-lite"/>
    </source>
</evidence>
<keyword evidence="3" id="KW-0677">Repeat</keyword>
<dbReference type="Gene3D" id="1.20.920.10">
    <property type="entry name" value="Bromodomain-like"/>
    <property type="match status" value="2"/>
</dbReference>
<feature type="domain" description="Bromo" evidence="7">
    <location>
        <begin position="196"/>
        <end position="266"/>
    </location>
</feature>
<evidence type="ECO:0000313" key="9">
    <source>
        <dbReference type="Proteomes" id="UP000234681"/>
    </source>
</evidence>
<organism evidence="8 9">
    <name type="scientific">Rattus norvegicus</name>
    <name type="common">Rat</name>
    <dbReference type="NCBI Taxonomy" id="10116"/>
    <lineage>
        <taxon>Eukaryota</taxon>
        <taxon>Metazoa</taxon>
        <taxon>Chordata</taxon>
        <taxon>Craniata</taxon>
        <taxon>Vertebrata</taxon>
        <taxon>Euteleostomi</taxon>
        <taxon>Mammalia</taxon>
        <taxon>Eutheria</taxon>
        <taxon>Euarchontoglires</taxon>
        <taxon>Glires</taxon>
        <taxon>Rodentia</taxon>
        <taxon>Myomorpha</taxon>
        <taxon>Muroidea</taxon>
        <taxon>Muridae</taxon>
        <taxon>Murinae</taxon>
        <taxon>Rattus</taxon>
    </lineage>
</organism>
<feature type="compositionally biased region" description="Polar residues" evidence="6">
    <location>
        <begin position="724"/>
        <end position="735"/>
    </location>
</feature>
<evidence type="ECO:0000256" key="5">
    <source>
        <dbReference type="PROSITE-ProRule" id="PRU00035"/>
    </source>
</evidence>
<dbReference type="PROSITE" id="PS00633">
    <property type="entry name" value="BROMODOMAIN_1"/>
    <property type="match status" value="1"/>
</dbReference>
<keyword evidence="2" id="KW-0853">WD repeat</keyword>
<feature type="compositionally biased region" description="Basic and acidic residues" evidence="6">
    <location>
        <begin position="450"/>
        <end position="461"/>
    </location>
</feature>
<evidence type="ECO:0000256" key="3">
    <source>
        <dbReference type="ARBA" id="ARBA00022737"/>
    </source>
</evidence>
<dbReference type="PROSITE" id="PS50014">
    <property type="entry name" value="BROMODOMAIN_2"/>
    <property type="match status" value="2"/>
</dbReference>
<feature type="compositionally biased region" description="Polar residues" evidence="6">
    <location>
        <begin position="570"/>
        <end position="581"/>
    </location>
</feature>
<evidence type="ECO:0000256" key="1">
    <source>
        <dbReference type="ARBA" id="ARBA00022553"/>
    </source>
</evidence>
<gene>
    <name evidence="8" type="primary">Brwd1_predicted</name>
    <name evidence="8" type="ORF">rCG_53052</name>
</gene>
<sequence length="886" mass="99360">MEPIPDNVDPPEELGASISVTSDELEKLLYKPQDGEWGQRSRDEECERIISGIDQLLNLDIAAAFAGPVDLCTYPKYCTVVAYPTDLYTIRMRLVHRFYRRLSALIWEVRYIEHNARTFNEPESVIARSAKKITDQLLKFIKNQDCTNILELCNTSDSDGDSADDLVHNWKRRSRGSSCIESDWRRQCKALLILIFQCEDSEPFRQPVDLVEYPDYRDIIDTPMDFGTVRETLEAGNYDSPVEFCKDIRLIFSNAKAYTPNKRSKIYSMTLRLSALFEEKMKKISFDFKIGQKFKEKLRRSQRFKQRQKCNGAVPVDRSMRSVKQKQFRSQTKVIPQLMCSPSQSTSSKVPLSATRKTSAGVSSGCTSGDSSDSAGSLERVRRHRAETLRSGSVLFGSEMEDFLATSSSSSSSNSSDESKESSGAQECSLRSGVLRSSNLRVTRTRAARRKADSVSRENGQRKKVSRKRFCSSDSESNLQVIQKSPIDQTSPSRITRSAGMVTDKTKLTSDAEDVSLESVCTRSKRRRKKPVRFACTTAKSIPSSEGKHARCEVPEEQSACRSSLAEPEQQGSAENASQAANADLDFEGSSSFEQTKSIQKRQMDSVCIRAPSKTQNSSAGPSQEDPKSHTQDSDISLSSESVLAQKAIGENNFEEELNYGLRRWNGRRLRTYGKAPLSRTAPVTPSLQAAAEVRVKRRRVHPEVDGEDIPGQMGSSGCGPDTSPKSSDLGSVTESDVDCTDNTKAQRRKKRKGKTRVLSQESVRKDREPHTKTRPCMFNEKEAVQMHSDTLKPKTVPEKIPRRCAAIAANKIKTMCNLKEVVSGPENVGIRTNSRKLPYRQASAAAKKKLLSVYKEDDALIHSENEEEVYLRRFRSQKEKAQQSP</sequence>
<feature type="compositionally biased region" description="Basic residues" evidence="6">
    <location>
        <begin position="746"/>
        <end position="756"/>
    </location>
</feature>
<feature type="domain" description="Bromo" evidence="7">
    <location>
        <begin position="57"/>
        <end position="127"/>
    </location>
</feature>
<dbReference type="Proteomes" id="UP000234681">
    <property type="component" value="Chromosome 11"/>
</dbReference>
<feature type="compositionally biased region" description="Polar residues" evidence="6">
    <location>
        <begin position="328"/>
        <end position="360"/>
    </location>
</feature>
<dbReference type="SMART" id="SM00297">
    <property type="entry name" value="BROMO"/>
    <property type="match status" value="2"/>
</dbReference>
<dbReference type="InterPro" id="IPR036427">
    <property type="entry name" value="Bromodomain-like_sf"/>
</dbReference>
<feature type="region of interest" description="Disordered" evidence="6">
    <location>
        <begin position="327"/>
        <end position="380"/>
    </location>
</feature>
<reference evidence="9" key="1">
    <citation type="submission" date="2005-09" db="EMBL/GenBank/DDBJ databases">
        <authorList>
            <person name="Mural R.J."/>
            <person name="Li P.W."/>
            <person name="Adams M.D."/>
            <person name="Amanatides P.G."/>
            <person name="Baden-Tillson H."/>
            <person name="Barnstead M."/>
            <person name="Chin S.H."/>
            <person name="Dew I."/>
            <person name="Evans C.A."/>
            <person name="Ferriera S."/>
            <person name="Flanigan M."/>
            <person name="Fosler C."/>
            <person name="Glodek A."/>
            <person name="Gu Z."/>
            <person name="Holt R.A."/>
            <person name="Jennings D."/>
            <person name="Kraft C.L."/>
            <person name="Lu F."/>
            <person name="Nguyen T."/>
            <person name="Nusskern D.R."/>
            <person name="Pfannkoch C.M."/>
            <person name="Sitter C."/>
            <person name="Sutton G.G."/>
            <person name="Venter J.C."/>
            <person name="Wang Z."/>
            <person name="Woodage T."/>
            <person name="Zheng X.H."/>
            <person name="Zhong F."/>
        </authorList>
    </citation>
    <scope>NUCLEOTIDE SEQUENCE [LARGE SCALE GENOMIC DNA]</scope>
    <source>
        <strain>BN</strain>
        <strain evidence="9">Sprague-Dawley</strain>
    </source>
</reference>